<feature type="transmembrane region" description="Helical" evidence="8">
    <location>
        <begin position="220"/>
        <end position="242"/>
    </location>
</feature>
<comment type="caution">
    <text evidence="9">The sequence shown here is derived from an EMBL/GenBank/DDBJ whole genome shotgun (WGS) entry which is preliminary data.</text>
</comment>
<feature type="transmembrane region" description="Helical" evidence="8">
    <location>
        <begin position="273"/>
        <end position="294"/>
    </location>
</feature>
<dbReference type="PANTHER" id="PTHR21716:SF67">
    <property type="entry name" value="TRANSPORT PROTEIN YDIK-RELATED"/>
    <property type="match status" value="1"/>
</dbReference>
<dbReference type="RefSeq" id="WP_386808945.1">
    <property type="nucleotide sequence ID" value="NZ_JBHTMV010000003.1"/>
</dbReference>
<gene>
    <name evidence="9" type="ORF">ACFQ5N_07905</name>
</gene>
<evidence type="ECO:0000256" key="1">
    <source>
        <dbReference type="ARBA" id="ARBA00004651"/>
    </source>
</evidence>
<keyword evidence="6 8" id="KW-1133">Transmembrane helix</keyword>
<name>A0ABW3WNF4_9FLAO</name>
<organism evidence="9 10">
    <name type="scientific">Lutibacter holmesii</name>
    <dbReference type="NCBI Taxonomy" id="1137985"/>
    <lineage>
        <taxon>Bacteria</taxon>
        <taxon>Pseudomonadati</taxon>
        <taxon>Bacteroidota</taxon>
        <taxon>Flavobacteriia</taxon>
        <taxon>Flavobacteriales</taxon>
        <taxon>Flavobacteriaceae</taxon>
        <taxon>Lutibacter</taxon>
    </lineage>
</organism>
<feature type="transmembrane region" description="Helical" evidence="8">
    <location>
        <begin position="314"/>
        <end position="344"/>
    </location>
</feature>
<evidence type="ECO:0000256" key="4">
    <source>
        <dbReference type="ARBA" id="ARBA00022475"/>
    </source>
</evidence>
<comment type="similarity">
    <text evidence="2">Belongs to the autoinducer-2 exporter (AI-2E) (TC 2.A.86) family.</text>
</comment>
<feature type="transmembrane region" description="Helical" evidence="8">
    <location>
        <begin position="39"/>
        <end position="57"/>
    </location>
</feature>
<evidence type="ECO:0000256" key="2">
    <source>
        <dbReference type="ARBA" id="ARBA00009773"/>
    </source>
</evidence>
<dbReference type="InterPro" id="IPR002549">
    <property type="entry name" value="AI-2E-like"/>
</dbReference>
<evidence type="ECO:0000256" key="6">
    <source>
        <dbReference type="ARBA" id="ARBA00022989"/>
    </source>
</evidence>
<protein>
    <submittedName>
        <fullName evidence="9">AI-2E family transporter</fullName>
    </submittedName>
</protein>
<reference evidence="10" key="1">
    <citation type="journal article" date="2019" name="Int. J. Syst. Evol. Microbiol.">
        <title>The Global Catalogue of Microorganisms (GCM) 10K type strain sequencing project: providing services to taxonomists for standard genome sequencing and annotation.</title>
        <authorList>
            <consortium name="The Broad Institute Genomics Platform"/>
            <consortium name="The Broad Institute Genome Sequencing Center for Infectious Disease"/>
            <person name="Wu L."/>
            <person name="Ma J."/>
        </authorList>
    </citation>
    <scope>NUCLEOTIDE SEQUENCE [LARGE SCALE GENOMIC DNA]</scope>
    <source>
        <strain evidence="10">CCUG 62221</strain>
    </source>
</reference>
<proteinExistence type="inferred from homology"/>
<comment type="subcellular location">
    <subcellularLocation>
        <location evidence="1">Cell membrane</location>
        <topology evidence="1">Multi-pass membrane protein</topology>
    </subcellularLocation>
</comment>
<dbReference type="Pfam" id="PF01594">
    <property type="entry name" value="AI-2E_transport"/>
    <property type="match status" value="1"/>
</dbReference>
<dbReference type="Proteomes" id="UP001597241">
    <property type="component" value="Unassembled WGS sequence"/>
</dbReference>
<evidence type="ECO:0000313" key="10">
    <source>
        <dbReference type="Proteomes" id="UP001597241"/>
    </source>
</evidence>
<feature type="transmembrane region" description="Helical" evidence="8">
    <location>
        <begin position="16"/>
        <end position="33"/>
    </location>
</feature>
<keyword evidence="10" id="KW-1185">Reference proteome</keyword>
<feature type="transmembrane region" description="Helical" evidence="8">
    <location>
        <begin position="69"/>
        <end position="90"/>
    </location>
</feature>
<dbReference type="PANTHER" id="PTHR21716">
    <property type="entry name" value="TRANSMEMBRANE PROTEIN"/>
    <property type="match status" value="1"/>
</dbReference>
<dbReference type="EMBL" id="JBHTMV010000003">
    <property type="protein sequence ID" value="MFD1293754.1"/>
    <property type="molecule type" value="Genomic_DNA"/>
</dbReference>
<accession>A0ABW3WNF4</accession>
<feature type="transmembrane region" description="Helical" evidence="8">
    <location>
        <begin position="157"/>
        <end position="184"/>
    </location>
</feature>
<keyword evidence="4" id="KW-1003">Cell membrane</keyword>
<keyword evidence="7 8" id="KW-0472">Membrane</keyword>
<evidence type="ECO:0000256" key="3">
    <source>
        <dbReference type="ARBA" id="ARBA00022448"/>
    </source>
</evidence>
<evidence type="ECO:0000256" key="5">
    <source>
        <dbReference type="ARBA" id="ARBA00022692"/>
    </source>
</evidence>
<evidence type="ECO:0000256" key="8">
    <source>
        <dbReference type="SAM" id="Phobius"/>
    </source>
</evidence>
<keyword evidence="5 8" id="KW-0812">Transmembrane</keyword>
<keyword evidence="3" id="KW-0813">Transport</keyword>
<evidence type="ECO:0000313" key="9">
    <source>
        <dbReference type="EMBL" id="MFD1293754.1"/>
    </source>
</evidence>
<feature type="transmembrane region" description="Helical" evidence="8">
    <location>
        <begin position="248"/>
        <end position="266"/>
    </location>
</feature>
<evidence type="ECO:0000256" key="7">
    <source>
        <dbReference type="ARBA" id="ARBA00023136"/>
    </source>
</evidence>
<sequence>MEFPDKSTEKKIDQSIYATLRIAFIAFLFFMSFLFLKPFITPIVWGTIIAVAVYPLFKKLAKKLGNREKLAAVIFVFFGLSLIIAPAFMFTSSTVESSETISKQIHEGNISLPIPNVEIKDLPIIGKKIYNIWTIAYESLSDLVVKFAPLFKSAATFLISIAGSIIGTVFLFIISLIISAALLVNAKAAEKTSRALFITLAGKTDGEHFSKLASATIRSVVQGILGTAVIQVIALSIGLFLIDFPAAGIVAIILLFCAIAQLPLLLISLPIIFYVFSYAGTTAAVIFTIWTIIWSMADNFLKPMLMGRGVDVPMLVILLGAIGGMMFAGIIGLFIGAVFLAFAYKVFQALISIESN</sequence>